<keyword evidence="1" id="KW-0812">Transmembrane</keyword>
<dbReference type="InterPro" id="IPR021529">
    <property type="entry name" value="DUF2798"/>
</dbReference>
<dbReference type="RefSeq" id="WP_190860443.1">
    <property type="nucleotide sequence ID" value="NZ_JACXIY010000012.1"/>
</dbReference>
<keyword evidence="1" id="KW-1133">Transmembrane helix</keyword>
<dbReference type="AlphaFoldDB" id="A0A927H5S0"/>
<name>A0A927H5S0_9BACL</name>
<comment type="caution">
    <text evidence="2">The sequence shown here is derived from an EMBL/GenBank/DDBJ whole genome shotgun (WGS) entry which is preliminary data.</text>
</comment>
<dbReference type="Proteomes" id="UP000632125">
    <property type="component" value="Unassembled WGS sequence"/>
</dbReference>
<gene>
    <name evidence="2" type="ORF">IDH41_09600</name>
</gene>
<keyword evidence="1" id="KW-0472">Membrane</keyword>
<protein>
    <submittedName>
        <fullName evidence="2">DUF2798 domain-containing protein</fullName>
    </submittedName>
</protein>
<dbReference type="Pfam" id="PF11391">
    <property type="entry name" value="DUF2798"/>
    <property type="match status" value="1"/>
</dbReference>
<evidence type="ECO:0000313" key="3">
    <source>
        <dbReference type="Proteomes" id="UP000632125"/>
    </source>
</evidence>
<dbReference type="EMBL" id="JACXIY010000012">
    <property type="protein sequence ID" value="MBD2868833.1"/>
    <property type="molecule type" value="Genomic_DNA"/>
</dbReference>
<feature type="transmembrane region" description="Helical" evidence="1">
    <location>
        <begin position="12"/>
        <end position="31"/>
    </location>
</feature>
<organism evidence="2 3">
    <name type="scientific">Paenibacillus arenilitoris</name>
    <dbReference type="NCBI Taxonomy" id="2772299"/>
    <lineage>
        <taxon>Bacteria</taxon>
        <taxon>Bacillati</taxon>
        <taxon>Bacillota</taxon>
        <taxon>Bacilli</taxon>
        <taxon>Bacillales</taxon>
        <taxon>Paenibacillaceae</taxon>
        <taxon>Paenibacillus</taxon>
    </lineage>
</organism>
<evidence type="ECO:0000256" key="1">
    <source>
        <dbReference type="SAM" id="Phobius"/>
    </source>
</evidence>
<evidence type="ECO:0000313" key="2">
    <source>
        <dbReference type="EMBL" id="MBD2868833.1"/>
    </source>
</evidence>
<keyword evidence="3" id="KW-1185">Reference proteome</keyword>
<proteinExistence type="predicted"/>
<sequence length="81" mass="9367">MKINKKYEPLLYVFLSALCMSLFISFILVSINTGYNDVFLKTWLRMWSEAFLCALPAAYFFPKGIRKLLKAITFSTEEGRG</sequence>
<feature type="transmembrane region" description="Helical" evidence="1">
    <location>
        <begin position="43"/>
        <end position="61"/>
    </location>
</feature>
<reference evidence="2" key="1">
    <citation type="submission" date="2020-09" db="EMBL/GenBank/DDBJ databases">
        <title>A novel bacterium of genus Paenibacillus, isolated from South China Sea.</title>
        <authorList>
            <person name="Huang H."/>
            <person name="Mo K."/>
            <person name="Hu Y."/>
        </authorList>
    </citation>
    <scope>NUCLEOTIDE SEQUENCE</scope>
    <source>
        <strain evidence="2">IB182493</strain>
    </source>
</reference>
<accession>A0A927H5S0</accession>